<name>X1JNC2_9ZZZZ</name>
<dbReference type="GO" id="GO:0006047">
    <property type="term" value="P:UDP-N-acetylglucosamine metabolic process"/>
    <property type="evidence" value="ECO:0007669"/>
    <property type="project" value="TreeGrafter"/>
</dbReference>
<comment type="caution">
    <text evidence="2">The sequence shown here is derived from an EMBL/GenBank/DDBJ whole genome shotgun (WGS) entry which is preliminary data.</text>
</comment>
<dbReference type="PANTHER" id="PTHR10937">
    <property type="entry name" value="GLUCOSAMINE--FRUCTOSE-6-PHOSPHATE AMINOTRANSFERASE, ISOMERIZING"/>
    <property type="match status" value="1"/>
</dbReference>
<proteinExistence type="predicted"/>
<dbReference type="GO" id="GO:0097367">
    <property type="term" value="F:carbohydrate derivative binding"/>
    <property type="evidence" value="ECO:0007669"/>
    <property type="project" value="InterPro"/>
</dbReference>
<dbReference type="GO" id="GO:0006002">
    <property type="term" value="P:fructose 6-phosphate metabolic process"/>
    <property type="evidence" value="ECO:0007669"/>
    <property type="project" value="TreeGrafter"/>
</dbReference>
<evidence type="ECO:0000313" key="2">
    <source>
        <dbReference type="EMBL" id="GAH95552.1"/>
    </source>
</evidence>
<dbReference type="PROSITE" id="PS51464">
    <property type="entry name" value="SIS"/>
    <property type="match status" value="1"/>
</dbReference>
<feature type="non-terminal residue" evidence="2">
    <location>
        <position position="60"/>
    </location>
</feature>
<protein>
    <recommendedName>
        <fullName evidence="1">SIS domain-containing protein</fullName>
    </recommendedName>
</protein>
<feature type="domain" description="SIS" evidence="1">
    <location>
        <begin position="1"/>
        <end position="60"/>
    </location>
</feature>
<dbReference type="InterPro" id="IPR001347">
    <property type="entry name" value="SIS_dom"/>
</dbReference>
<dbReference type="EMBL" id="BARV01002735">
    <property type="protein sequence ID" value="GAH95552.1"/>
    <property type="molecule type" value="Genomic_DNA"/>
</dbReference>
<organism evidence="2">
    <name type="scientific">marine sediment metagenome</name>
    <dbReference type="NCBI Taxonomy" id="412755"/>
    <lineage>
        <taxon>unclassified sequences</taxon>
        <taxon>metagenomes</taxon>
        <taxon>ecological metagenomes</taxon>
    </lineage>
</organism>
<gene>
    <name evidence="2" type="ORF">S06H3_06904</name>
</gene>
<dbReference type="PANTHER" id="PTHR10937:SF0">
    <property type="entry name" value="GLUTAMINE--FRUCTOSE-6-PHOSPHATE TRANSAMINASE (ISOMERIZING)"/>
    <property type="match status" value="1"/>
</dbReference>
<reference evidence="2" key="1">
    <citation type="journal article" date="2014" name="Front. Microbiol.">
        <title>High frequency of phylogenetically diverse reductive dehalogenase-homologous genes in deep subseafloor sedimentary metagenomes.</title>
        <authorList>
            <person name="Kawai M."/>
            <person name="Futagami T."/>
            <person name="Toyoda A."/>
            <person name="Takaki Y."/>
            <person name="Nishi S."/>
            <person name="Hori S."/>
            <person name="Arai W."/>
            <person name="Tsubouchi T."/>
            <person name="Morono Y."/>
            <person name="Uchiyama I."/>
            <person name="Ito T."/>
            <person name="Fujiyama A."/>
            <person name="Inagaki F."/>
            <person name="Takami H."/>
        </authorList>
    </citation>
    <scope>NUCLEOTIDE SEQUENCE</scope>
    <source>
        <strain evidence="2">Expedition CK06-06</strain>
    </source>
</reference>
<dbReference type="Pfam" id="PF01380">
    <property type="entry name" value="SIS"/>
    <property type="match status" value="1"/>
</dbReference>
<dbReference type="Gene3D" id="3.40.50.10490">
    <property type="entry name" value="Glucose-6-phosphate isomerase like protein, domain 1"/>
    <property type="match status" value="1"/>
</dbReference>
<sequence>MAIDSGCYCAGIVNVVGSEIARLAGKGLYLHAGPEIGVASTKAFTSQVIALNLLNLLLSS</sequence>
<dbReference type="GO" id="GO:0006487">
    <property type="term" value="P:protein N-linked glycosylation"/>
    <property type="evidence" value="ECO:0007669"/>
    <property type="project" value="TreeGrafter"/>
</dbReference>
<dbReference type="GO" id="GO:0004360">
    <property type="term" value="F:glutamine-fructose-6-phosphate transaminase (isomerizing) activity"/>
    <property type="evidence" value="ECO:0007669"/>
    <property type="project" value="TreeGrafter"/>
</dbReference>
<dbReference type="AlphaFoldDB" id="X1JNC2"/>
<dbReference type="SUPFAM" id="SSF53697">
    <property type="entry name" value="SIS domain"/>
    <property type="match status" value="1"/>
</dbReference>
<dbReference type="InterPro" id="IPR046348">
    <property type="entry name" value="SIS_dom_sf"/>
</dbReference>
<accession>X1JNC2</accession>
<evidence type="ECO:0000259" key="1">
    <source>
        <dbReference type="PROSITE" id="PS51464"/>
    </source>
</evidence>